<evidence type="ECO:0000313" key="4">
    <source>
        <dbReference type="EMBL" id="OQV22070.1"/>
    </source>
</evidence>
<evidence type="ECO:0000256" key="1">
    <source>
        <dbReference type="SAM" id="MobiDB-lite"/>
    </source>
</evidence>
<dbReference type="Proteomes" id="UP000192578">
    <property type="component" value="Unassembled WGS sequence"/>
</dbReference>
<gene>
    <name evidence="4" type="ORF">BV898_03916</name>
</gene>
<dbReference type="EMBL" id="MTYJ01000019">
    <property type="protein sequence ID" value="OQV22070.1"/>
    <property type="molecule type" value="Genomic_DNA"/>
</dbReference>
<proteinExistence type="predicted"/>
<sequence>MERLKPRHPPGSTETSSDIRETTGNHADCFSCRLTGAGCLTATAIYLFYQTRNSLPVKRNTRIFSRVFATGLLGLAVARLFTLPPFSRRHTDSATR</sequence>
<keyword evidence="2" id="KW-0472">Membrane</keyword>
<evidence type="ECO:0000313" key="5">
    <source>
        <dbReference type="Proteomes" id="UP000192578"/>
    </source>
</evidence>
<keyword evidence="2" id="KW-1133">Transmembrane helix</keyword>
<evidence type="ECO:0000256" key="2">
    <source>
        <dbReference type="SAM" id="Phobius"/>
    </source>
</evidence>
<dbReference type="AlphaFoldDB" id="A0A1W0X3U0"/>
<comment type="caution">
    <text evidence="4">The sequence shown here is derived from an EMBL/GenBank/DDBJ whole genome shotgun (WGS) entry which is preliminary data.</text>
</comment>
<organism evidence="4 5">
    <name type="scientific">Hypsibius exemplaris</name>
    <name type="common">Freshwater tardigrade</name>
    <dbReference type="NCBI Taxonomy" id="2072580"/>
    <lineage>
        <taxon>Eukaryota</taxon>
        <taxon>Metazoa</taxon>
        <taxon>Ecdysozoa</taxon>
        <taxon>Tardigrada</taxon>
        <taxon>Eutardigrada</taxon>
        <taxon>Parachela</taxon>
        <taxon>Hypsibioidea</taxon>
        <taxon>Hypsibiidae</taxon>
        <taxon>Hypsibius</taxon>
    </lineage>
</organism>
<accession>A0A1W0X3U0</accession>
<dbReference type="InterPro" id="IPR028036">
    <property type="entry name" value="DMAC1-like_dom"/>
</dbReference>
<evidence type="ECO:0000259" key="3">
    <source>
        <dbReference type="Pfam" id="PF15055"/>
    </source>
</evidence>
<protein>
    <recommendedName>
        <fullName evidence="3">Distal membrane-arm assembly complex protein 1-like domain-containing protein</fullName>
    </recommendedName>
</protein>
<feature type="domain" description="Distal membrane-arm assembly complex protein 1-like" evidence="3">
    <location>
        <begin position="28"/>
        <end position="72"/>
    </location>
</feature>
<keyword evidence="2" id="KW-0812">Transmembrane</keyword>
<feature type="transmembrane region" description="Helical" evidence="2">
    <location>
        <begin position="63"/>
        <end position="81"/>
    </location>
</feature>
<keyword evidence="5" id="KW-1185">Reference proteome</keyword>
<feature type="region of interest" description="Disordered" evidence="1">
    <location>
        <begin position="1"/>
        <end position="22"/>
    </location>
</feature>
<dbReference type="Pfam" id="PF15055">
    <property type="entry name" value="DMAC1_Dmo2"/>
    <property type="match status" value="1"/>
</dbReference>
<name>A0A1W0X3U0_HYPEX</name>
<reference evidence="5" key="1">
    <citation type="submission" date="2017-01" db="EMBL/GenBank/DDBJ databases">
        <title>Comparative genomics of anhydrobiosis in the tardigrade Hypsibius dujardini.</title>
        <authorList>
            <person name="Yoshida Y."/>
            <person name="Koutsovoulos G."/>
            <person name="Laetsch D."/>
            <person name="Stevens L."/>
            <person name="Kumar S."/>
            <person name="Horikawa D."/>
            <person name="Ishino K."/>
            <person name="Komine S."/>
            <person name="Tomita M."/>
            <person name="Blaxter M."/>
            <person name="Arakawa K."/>
        </authorList>
    </citation>
    <scope>NUCLEOTIDE SEQUENCE [LARGE SCALE GENOMIC DNA]</scope>
    <source>
        <strain evidence="5">Z151</strain>
    </source>
</reference>